<dbReference type="PANTHER" id="PTHR37042">
    <property type="entry name" value="OUTER MEMBRANE PROTEIN RV1973"/>
    <property type="match status" value="1"/>
</dbReference>
<keyword evidence="4" id="KW-0812">Transmembrane</keyword>
<evidence type="ECO:0000256" key="3">
    <source>
        <dbReference type="SAM" id="MobiDB-lite"/>
    </source>
</evidence>
<evidence type="ECO:0000313" key="5">
    <source>
        <dbReference type="EMBL" id="QIS08509.1"/>
    </source>
</evidence>
<dbReference type="Proteomes" id="UP000503540">
    <property type="component" value="Chromosome"/>
</dbReference>
<keyword evidence="6" id="KW-1185">Reference proteome</keyword>
<feature type="region of interest" description="Disordered" evidence="3">
    <location>
        <begin position="1"/>
        <end position="89"/>
    </location>
</feature>
<comment type="subcellular location">
    <subcellularLocation>
        <location evidence="1">Membrane</location>
    </subcellularLocation>
</comment>
<evidence type="ECO:0000256" key="2">
    <source>
        <dbReference type="ARBA" id="ARBA00023136"/>
    </source>
</evidence>
<dbReference type="AlphaFoldDB" id="A0A6G9Y5P4"/>
<evidence type="ECO:0000313" key="6">
    <source>
        <dbReference type="Proteomes" id="UP000503540"/>
    </source>
</evidence>
<gene>
    <name evidence="5" type="ORF">F5544_02945</name>
</gene>
<protein>
    <recommendedName>
        <fullName evidence="7">Mce protein</fullName>
    </recommendedName>
</protein>
<dbReference type="PANTHER" id="PTHR37042:SF4">
    <property type="entry name" value="OUTER MEMBRANE PROTEIN RV1973"/>
    <property type="match status" value="1"/>
</dbReference>
<organism evidence="5 6">
    <name type="scientific">Nocardia arthritidis</name>
    <dbReference type="NCBI Taxonomy" id="228602"/>
    <lineage>
        <taxon>Bacteria</taxon>
        <taxon>Bacillati</taxon>
        <taxon>Actinomycetota</taxon>
        <taxon>Actinomycetes</taxon>
        <taxon>Mycobacteriales</taxon>
        <taxon>Nocardiaceae</taxon>
        <taxon>Nocardia</taxon>
    </lineage>
</organism>
<keyword evidence="4" id="KW-1133">Transmembrane helix</keyword>
<name>A0A6G9Y5P4_9NOCA</name>
<dbReference type="KEGG" id="nah:F5544_02945"/>
<evidence type="ECO:0008006" key="7">
    <source>
        <dbReference type="Google" id="ProtNLM"/>
    </source>
</evidence>
<dbReference type="RefSeq" id="WP_167471742.1">
    <property type="nucleotide sequence ID" value="NZ_CP046172.1"/>
</dbReference>
<feature type="transmembrane region" description="Helical" evidence="4">
    <location>
        <begin position="119"/>
        <end position="142"/>
    </location>
</feature>
<feature type="compositionally biased region" description="Low complexity" evidence="3">
    <location>
        <begin position="27"/>
        <end position="42"/>
    </location>
</feature>
<evidence type="ECO:0000256" key="4">
    <source>
        <dbReference type="SAM" id="Phobius"/>
    </source>
</evidence>
<dbReference type="EMBL" id="CP046172">
    <property type="protein sequence ID" value="QIS08509.1"/>
    <property type="molecule type" value="Genomic_DNA"/>
</dbReference>
<accession>A0A6G9Y5P4</accession>
<keyword evidence="2 4" id="KW-0472">Membrane</keyword>
<proteinExistence type="predicted"/>
<sequence length="274" mass="29203">MTETQRVRRRAVRSAGPPAEETTAQVVIEKAGAATAVAAHPVDSARGEQPRDAAAPTTDSPKSGQVDLAKPGADAVEKPEDAQGAARRWQPFRRKSAVPIEAVDKSEDAATGWSRAAHVALLAACAVLTLLLLTGAGVSVYFTRTEAKDEARRAEYVQTARQAVINLTTIHADSAKQDIDRILSVASGEFRSEFDKRVDPFASIVQQAKVVSNGEVVEAAIESEDDDSARVLVAAKQTLTNAGDPGPQTRNYRFRVTVTRTDAGLKASKVEFVA</sequence>
<evidence type="ECO:0000256" key="1">
    <source>
        <dbReference type="ARBA" id="ARBA00004370"/>
    </source>
</evidence>
<dbReference type="GO" id="GO:0016020">
    <property type="term" value="C:membrane"/>
    <property type="evidence" value="ECO:0007669"/>
    <property type="project" value="UniProtKB-SubCell"/>
</dbReference>
<reference evidence="5 6" key="1">
    <citation type="journal article" date="2019" name="ACS Chem. Biol.">
        <title>Identification and Mobilization of a Cryptic Antibiotic Biosynthesis Gene Locus from a Human-Pathogenic Nocardia Isolate.</title>
        <authorList>
            <person name="Herisse M."/>
            <person name="Ishida K."/>
            <person name="Porter J.L."/>
            <person name="Howden B."/>
            <person name="Hertweck C."/>
            <person name="Stinear T.P."/>
            <person name="Pidot S.J."/>
        </authorList>
    </citation>
    <scope>NUCLEOTIDE SEQUENCE [LARGE SCALE GENOMIC DNA]</scope>
    <source>
        <strain evidence="5 6">AUSMDU00012717</strain>
    </source>
</reference>